<keyword evidence="5" id="KW-0175">Coiled coil</keyword>
<gene>
    <name evidence="8" type="ORF">E6K74_06080</name>
</gene>
<dbReference type="Proteomes" id="UP000319829">
    <property type="component" value="Unassembled WGS sequence"/>
</dbReference>
<comment type="caution">
    <text evidence="8">The sequence shown here is derived from an EMBL/GenBank/DDBJ whole genome shotgun (WGS) entry which is preliminary data.</text>
</comment>
<evidence type="ECO:0000256" key="5">
    <source>
        <dbReference type="SAM" id="Coils"/>
    </source>
</evidence>
<dbReference type="InterPro" id="IPR036890">
    <property type="entry name" value="HATPase_C_sf"/>
</dbReference>
<sequence>MDPASSQPHNDRILMLETANGPYTILVEKMQQGAVATATDGTILHCNRRFAEMLERPVDEVIGASVYRFLAAPSQVAYAEVIGSGSGQGEFALLRSDGSVVPVHVAVNAVQDSGAAAYLIVTDLTEHLARGRAEQLAELERELEERKRIEETLRLSEARIAESSRRKDEFLAVLSHELRGPLAPIQNALHVLQRDPNGPLARQAREIIERQAMHMARLTDDLLDFGDATRLSQILANILQNAAKFTEAGGRVVVGISEDPDGQSAWIAIRDTGVGMDGEHLARVFDAFRLGGQGLARSGGGLGIGMALAKGLAELHGGIIAASSDGSGRGSEFKVRLSLERDTGPAPKAVRSSPAPAKSYRILVVEDCVDAAESMEMLLNLMGHRVEKAHDGPAAVELAKRCHPEIVICDIGLPGPMDGYAVAETLRQDFPRGSAFMIALTGYGQHEDQLRSHQAGFDFHLTKPADPKELEKLLASISNQI</sequence>
<dbReference type="SUPFAM" id="SSF55874">
    <property type="entry name" value="ATPase domain of HSP90 chaperone/DNA topoisomerase II/histidine kinase"/>
    <property type="match status" value="1"/>
</dbReference>
<feature type="coiled-coil region" evidence="5">
    <location>
        <begin position="132"/>
        <end position="166"/>
    </location>
</feature>
<dbReference type="Pfam" id="PF00072">
    <property type="entry name" value="Response_reg"/>
    <property type="match status" value="1"/>
</dbReference>
<name>A0A538SSV8_UNCEI</name>
<evidence type="ECO:0000256" key="4">
    <source>
        <dbReference type="PROSITE-ProRule" id="PRU00169"/>
    </source>
</evidence>
<dbReference type="PROSITE" id="PS50109">
    <property type="entry name" value="HIS_KIN"/>
    <property type="match status" value="1"/>
</dbReference>
<evidence type="ECO:0000256" key="2">
    <source>
        <dbReference type="ARBA" id="ARBA00012438"/>
    </source>
</evidence>
<evidence type="ECO:0000313" key="8">
    <source>
        <dbReference type="EMBL" id="TMQ54455.1"/>
    </source>
</evidence>
<comment type="catalytic activity">
    <reaction evidence="1">
        <text>ATP + protein L-histidine = ADP + protein N-phospho-L-histidine.</text>
        <dbReference type="EC" id="2.7.13.3"/>
    </reaction>
</comment>
<dbReference type="AlphaFoldDB" id="A0A538SSV8"/>
<feature type="domain" description="Histidine kinase" evidence="6">
    <location>
        <begin position="226"/>
        <end position="341"/>
    </location>
</feature>
<proteinExistence type="predicted"/>
<dbReference type="SMART" id="SM00448">
    <property type="entry name" value="REC"/>
    <property type="match status" value="1"/>
</dbReference>
<dbReference type="Pfam" id="PF02518">
    <property type="entry name" value="HATPase_c"/>
    <property type="match status" value="1"/>
</dbReference>
<dbReference type="PANTHER" id="PTHR43547">
    <property type="entry name" value="TWO-COMPONENT HISTIDINE KINASE"/>
    <property type="match status" value="1"/>
</dbReference>
<dbReference type="Gene3D" id="3.30.450.20">
    <property type="entry name" value="PAS domain"/>
    <property type="match status" value="1"/>
</dbReference>
<evidence type="ECO:0000256" key="3">
    <source>
        <dbReference type="ARBA" id="ARBA00022553"/>
    </source>
</evidence>
<reference evidence="8 9" key="1">
    <citation type="journal article" date="2019" name="Nat. Microbiol.">
        <title>Mediterranean grassland soil C-N compound turnover is dependent on rainfall and depth, and is mediated by genomically divergent microorganisms.</title>
        <authorList>
            <person name="Diamond S."/>
            <person name="Andeer P.F."/>
            <person name="Li Z."/>
            <person name="Crits-Christoph A."/>
            <person name="Burstein D."/>
            <person name="Anantharaman K."/>
            <person name="Lane K.R."/>
            <person name="Thomas B.C."/>
            <person name="Pan C."/>
            <person name="Northen T.R."/>
            <person name="Banfield J.F."/>
        </authorList>
    </citation>
    <scope>NUCLEOTIDE SEQUENCE [LARGE SCALE GENOMIC DNA]</scope>
    <source>
        <strain evidence="8">WS_4</strain>
    </source>
</reference>
<dbReference type="SUPFAM" id="SSF52172">
    <property type="entry name" value="CheY-like"/>
    <property type="match status" value="1"/>
</dbReference>
<evidence type="ECO:0000259" key="6">
    <source>
        <dbReference type="PROSITE" id="PS50109"/>
    </source>
</evidence>
<dbReference type="CDD" id="cd17580">
    <property type="entry name" value="REC_2_DhkD-like"/>
    <property type="match status" value="1"/>
</dbReference>
<accession>A0A538SSV8</accession>
<dbReference type="PRINTS" id="PR00344">
    <property type="entry name" value="BCTRLSENSOR"/>
</dbReference>
<dbReference type="CDD" id="cd00130">
    <property type="entry name" value="PAS"/>
    <property type="match status" value="1"/>
</dbReference>
<dbReference type="Gene3D" id="3.30.565.10">
    <property type="entry name" value="Histidine kinase-like ATPase, C-terminal domain"/>
    <property type="match status" value="1"/>
</dbReference>
<dbReference type="EC" id="2.7.13.3" evidence="2"/>
<dbReference type="InterPro" id="IPR005467">
    <property type="entry name" value="His_kinase_dom"/>
</dbReference>
<feature type="modified residue" description="4-aspartylphosphate" evidence="4">
    <location>
        <position position="410"/>
    </location>
</feature>
<organism evidence="8 9">
    <name type="scientific">Eiseniibacteriota bacterium</name>
    <dbReference type="NCBI Taxonomy" id="2212470"/>
    <lineage>
        <taxon>Bacteria</taxon>
        <taxon>Candidatus Eiseniibacteriota</taxon>
    </lineage>
</organism>
<dbReference type="InterPro" id="IPR003594">
    <property type="entry name" value="HATPase_dom"/>
</dbReference>
<dbReference type="SUPFAM" id="SSF47384">
    <property type="entry name" value="Homodimeric domain of signal transducing histidine kinase"/>
    <property type="match status" value="1"/>
</dbReference>
<dbReference type="InterPro" id="IPR003661">
    <property type="entry name" value="HisK_dim/P_dom"/>
</dbReference>
<dbReference type="InterPro" id="IPR036097">
    <property type="entry name" value="HisK_dim/P_sf"/>
</dbReference>
<keyword evidence="3 4" id="KW-0597">Phosphoprotein</keyword>
<dbReference type="SMART" id="SM00387">
    <property type="entry name" value="HATPase_c"/>
    <property type="match status" value="1"/>
</dbReference>
<dbReference type="PROSITE" id="PS50110">
    <property type="entry name" value="RESPONSE_REGULATORY"/>
    <property type="match status" value="1"/>
</dbReference>
<protein>
    <recommendedName>
        <fullName evidence="2">histidine kinase</fullName>
        <ecNumber evidence="2">2.7.13.3</ecNumber>
    </recommendedName>
</protein>
<dbReference type="NCBIfam" id="TIGR00229">
    <property type="entry name" value="sensory_box"/>
    <property type="match status" value="1"/>
</dbReference>
<dbReference type="InterPro" id="IPR035965">
    <property type="entry name" value="PAS-like_dom_sf"/>
</dbReference>
<dbReference type="SUPFAM" id="SSF55785">
    <property type="entry name" value="PYP-like sensor domain (PAS domain)"/>
    <property type="match status" value="1"/>
</dbReference>
<dbReference type="Pfam" id="PF13426">
    <property type="entry name" value="PAS_9"/>
    <property type="match status" value="1"/>
</dbReference>
<dbReference type="InterPro" id="IPR000014">
    <property type="entry name" value="PAS"/>
</dbReference>
<evidence type="ECO:0000259" key="7">
    <source>
        <dbReference type="PROSITE" id="PS50110"/>
    </source>
</evidence>
<dbReference type="EMBL" id="VBOU01000072">
    <property type="protein sequence ID" value="TMQ54455.1"/>
    <property type="molecule type" value="Genomic_DNA"/>
</dbReference>
<dbReference type="InterPro" id="IPR004358">
    <property type="entry name" value="Sig_transdc_His_kin-like_C"/>
</dbReference>
<feature type="domain" description="Response regulatory" evidence="7">
    <location>
        <begin position="361"/>
        <end position="478"/>
    </location>
</feature>
<dbReference type="GO" id="GO:0000155">
    <property type="term" value="F:phosphorelay sensor kinase activity"/>
    <property type="evidence" value="ECO:0007669"/>
    <property type="project" value="InterPro"/>
</dbReference>
<dbReference type="SMART" id="SM00091">
    <property type="entry name" value="PAS"/>
    <property type="match status" value="1"/>
</dbReference>
<dbReference type="InterPro" id="IPR001789">
    <property type="entry name" value="Sig_transdc_resp-reg_receiver"/>
</dbReference>
<dbReference type="InterPro" id="IPR011006">
    <property type="entry name" value="CheY-like_superfamily"/>
</dbReference>
<dbReference type="Gene3D" id="3.40.50.2300">
    <property type="match status" value="1"/>
</dbReference>
<dbReference type="PANTHER" id="PTHR43547:SF2">
    <property type="entry name" value="HYBRID SIGNAL TRANSDUCTION HISTIDINE KINASE C"/>
    <property type="match status" value="1"/>
</dbReference>
<evidence type="ECO:0000256" key="1">
    <source>
        <dbReference type="ARBA" id="ARBA00000085"/>
    </source>
</evidence>
<dbReference type="CDD" id="cd00082">
    <property type="entry name" value="HisKA"/>
    <property type="match status" value="1"/>
</dbReference>
<dbReference type="SMART" id="SM00388">
    <property type="entry name" value="HisKA"/>
    <property type="match status" value="1"/>
</dbReference>
<evidence type="ECO:0000313" key="9">
    <source>
        <dbReference type="Proteomes" id="UP000319829"/>
    </source>
</evidence>